<feature type="domain" description="Amino acid permease/ SLC12A" evidence="6">
    <location>
        <begin position="2"/>
        <end position="153"/>
    </location>
</feature>
<dbReference type="Gene3D" id="1.20.1740.10">
    <property type="entry name" value="Amino acid/polyamine transporter I"/>
    <property type="match status" value="1"/>
</dbReference>
<comment type="caution">
    <text evidence="8">The sequence shown here is derived from an EMBL/GenBank/DDBJ whole genome shotgun (WGS) entry which is preliminary data.</text>
</comment>
<evidence type="ECO:0000259" key="6">
    <source>
        <dbReference type="Pfam" id="PF00324"/>
    </source>
</evidence>
<dbReference type="GO" id="GO:0016020">
    <property type="term" value="C:membrane"/>
    <property type="evidence" value="ECO:0007669"/>
    <property type="project" value="UniProtKB-SubCell"/>
</dbReference>
<dbReference type="Pfam" id="PF00324">
    <property type="entry name" value="AA_permease"/>
    <property type="match status" value="1"/>
</dbReference>
<dbReference type="GO" id="GO:0055075">
    <property type="term" value="P:potassium ion homeostasis"/>
    <property type="evidence" value="ECO:0007669"/>
    <property type="project" value="TreeGrafter"/>
</dbReference>
<evidence type="ECO:0000256" key="5">
    <source>
        <dbReference type="SAM" id="Phobius"/>
    </source>
</evidence>
<accession>A0AAN8J1T2</accession>
<dbReference type="GO" id="GO:0055064">
    <property type="term" value="P:chloride ion homeostasis"/>
    <property type="evidence" value="ECO:0007669"/>
    <property type="project" value="TreeGrafter"/>
</dbReference>
<keyword evidence="9" id="KW-1185">Reference proteome</keyword>
<dbReference type="AlphaFoldDB" id="A0AAN8J1T2"/>
<organism evidence="8 9">
    <name type="scientific">Trichostrongylus colubriformis</name>
    <name type="common">Black scour worm</name>
    <dbReference type="NCBI Taxonomy" id="6319"/>
    <lineage>
        <taxon>Eukaryota</taxon>
        <taxon>Metazoa</taxon>
        <taxon>Ecdysozoa</taxon>
        <taxon>Nematoda</taxon>
        <taxon>Chromadorea</taxon>
        <taxon>Rhabditida</taxon>
        <taxon>Rhabditina</taxon>
        <taxon>Rhabditomorpha</taxon>
        <taxon>Strongyloidea</taxon>
        <taxon>Trichostrongylidae</taxon>
        <taxon>Trichostrongylus</taxon>
    </lineage>
</organism>
<feature type="transmembrane region" description="Helical" evidence="5">
    <location>
        <begin position="38"/>
        <end position="59"/>
    </location>
</feature>
<feature type="transmembrane region" description="Helical" evidence="5">
    <location>
        <begin position="15"/>
        <end position="32"/>
    </location>
</feature>
<feature type="domain" description="SLC12A transporter C-terminal" evidence="7">
    <location>
        <begin position="162"/>
        <end position="253"/>
    </location>
</feature>
<evidence type="ECO:0000259" key="7">
    <source>
        <dbReference type="Pfam" id="PF03522"/>
    </source>
</evidence>
<proteinExistence type="predicted"/>
<dbReference type="Proteomes" id="UP001331761">
    <property type="component" value="Unassembled WGS sequence"/>
</dbReference>
<dbReference type="GO" id="GO:1990573">
    <property type="term" value="P:potassium ion import across plasma membrane"/>
    <property type="evidence" value="ECO:0007669"/>
    <property type="project" value="TreeGrafter"/>
</dbReference>
<sequence length="277" mass="30968">YFAKGYGPGNDPRRAYALSFLITVTVVMIGNLNMIAPFISNFFLCAYALVNYACFIACLSQTPGFRPAFRYYSPWLSLFGAVMCVSIMFVMSWPTTLFTCMFFFAVYTFIRHLKPDVNWGTSTTATTYKHALNGVMKLTKDEPHVKNYRPQVLVLCGAPHERSPLIQLAASITRGASLLICGNVIHERSVEEFGKQLATARKIEEMSQAIIRRQRIKGICKAVVAPSLEDGCLMLYQTCGLGRMAPNIVLLGMMQSAVKDRGAIKLETRNAYVRIIQ</sequence>
<evidence type="ECO:0000256" key="2">
    <source>
        <dbReference type="ARBA" id="ARBA00022692"/>
    </source>
</evidence>
<evidence type="ECO:0000256" key="3">
    <source>
        <dbReference type="ARBA" id="ARBA00022989"/>
    </source>
</evidence>
<dbReference type="GO" id="GO:0008511">
    <property type="term" value="F:sodium:potassium:chloride symporter activity"/>
    <property type="evidence" value="ECO:0007669"/>
    <property type="project" value="TreeGrafter"/>
</dbReference>
<feature type="transmembrane region" description="Helical" evidence="5">
    <location>
        <begin position="96"/>
        <end position="113"/>
    </location>
</feature>
<evidence type="ECO:0000256" key="1">
    <source>
        <dbReference type="ARBA" id="ARBA00004141"/>
    </source>
</evidence>
<comment type="subcellular location">
    <subcellularLocation>
        <location evidence="1">Membrane</location>
        <topology evidence="1">Multi-pass membrane protein</topology>
    </subcellularLocation>
</comment>
<evidence type="ECO:0000256" key="4">
    <source>
        <dbReference type="ARBA" id="ARBA00023136"/>
    </source>
</evidence>
<dbReference type="InterPro" id="IPR004841">
    <property type="entry name" value="AA-permease/SLC12A_dom"/>
</dbReference>
<evidence type="ECO:0000313" key="8">
    <source>
        <dbReference type="EMBL" id="KAK5976579.1"/>
    </source>
</evidence>
<evidence type="ECO:0000313" key="9">
    <source>
        <dbReference type="Proteomes" id="UP001331761"/>
    </source>
</evidence>
<name>A0AAN8J1T2_TRICO</name>
<dbReference type="InterPro" id="IPR004842">
    <property type="entry name" value="SLC12A_fam"/>
</dbReference>
<dbReference type="GO" id="GO:0006884">
    <property type="term" value="P:cell volume homeostasis"/>
    <property type="evidence" value="ECO:0007669"/>
    <property type="project" value="TreeGrafter"/>
</dbReference>
<gene>
    <name evidence="8" type="ORF">GCK32_011629</name>
</gene>
<dbReference type="PANTHER" id="PTHR11827">
    <property type="entry name" value="SOLUTE CARRIER FAMILY 12, CATION COTRANSPORTERS"/>
    <property type="match status" value="1"/>
</dbReference>
<keyword evidence="2 5" id="KW-0812">Transmembrane</keyword>
<dbReference type="InterPro" id="IPR018491">
    <property type="entry name" value="SLC12_C"/>
</dbReference>
<keyword evidence="4 5" id="KW-0472">Membrane</keyword>
<feature type="non-terminal residue" evidence="8">
    <location>
        <position position="1"/>
    </location>
</feature>
<dbReference type="PANTHER" id="PTHR11827:SF103">
    <property type="entry name" value="SODIUM CHLORIDE COTRANSPORTER 69, ISOFORM E"/>
    <property type="match status" value="1"/>
</dbReference>
<protein>
    <submittedName>
        <fullName evidence="8">Uncharacterized protein</fullName>
    </submittedName>
</protein>
<dbReference type="EMBL" id="WIXE01011656">
    <property type="protein sequence ID" value="KAK5976579.1"/>
    <property type="molecule type" value="Genomic_DNA"/>
</dbReference>
<dbReference type="GO" id="GO:0055078">
    <property type="term" value="P:sodium ion homeostasis"/>
    <property type="evidence" value="ECO:0007669"/>
    <property type="project" value="TreeGrafter"/>
</dbReference>
<dbReference type="Pfam" id="PF03522">
    <property type="entry name" value="SLC12"/>
    <property type="match status" value="1"/>
</dbReference>
<reference evidence="8 9" key="1">
    <citation type="submission" date="2019-10" db="EMBL/GenBank/DDBJ databases">
        <title>Assembly and Annotation for the nematode Trichostrongylus colubriformis.</title>
        <authorList>
            <person name="Martin J."/>
        </authorList>
    </citation>
    <scope>NUCLEOTIDE SEQUENCE [LARGE SCALE GENOMIC DNA]</scope>
    <source>
        <strain evidence="8">G859</strain>
        <tissue evidence="8">Whole worm</tissue>
    </source>
</reference>
<keyword evidence="3 5" id="KW-1133">Transmembrane helix</keyword>